<dbReference type="InterPro" id="IPR000719">
    <property type="entry name" value="Prot_kinase_dom"/>
</dbReference>
<keyword evidence="4" id="KW-0479">Metal-binding</keyword>
<dbReference type="InterPro" id="IPR011009">
    <property type="entry name" value="Kinase-like_dom_sf"/>
</dbReference>
<keyword evidence="8" id="KW-0460">Magnesium</keyword>
<organism evidence="15 16">
    <name type="scientific">Diabrotica balteata</name>
    <name type="common">Banded cucumber beetle</name>
    <dbReference type="NCBI Taxonomy" id="107213"/>
    <lineage>
        <taxon>Eukaryota</taxon>
        <taxon>Metazoa</taxon>
        <taxon>Ecdysozoa</taxon>
        <taxon>Arthropoda</taxon>
        <taxon>Hexapoda</taxon>
        <taxon>Insecta</taxon>
        <taxon>Pterygota</taxon>
        <taxon>Neoptera</taxon>
        <taxon>Endopterygota</taxon>
        <taxon>Coleoptera</taxon>
        <taxon>Polyphaga</taxon>
        <taxon>Cucujiformia</taxon>
        <taxon>Chrysomeloidea</taxon>
        <taxon>Chrysomelidae</taxon>
        <taxon>Galerucinae</taxon>
        <taxon>Diabroticina</taxon>
        <taxon>Diabroticites</taxon>
        <taxon>Diabrotica</taxon>
    </lineage>
</organism>
<feature type="binding site" evidence="12">
    <location>
        <position position="90"/>
    </location>
    <ligand>
        <name>ATP</name>
        <dbReference type="ChEBI" id="CHEBI:30616"/>
    </ligand>
</feature>
<dbReference type="Gene3D" id="3.30.200.20">
    <property type="entry name" value="Phosphorylase Kinase, domain 1"/>
    <property type="match status" value="1"/>
</dbReference>
<evidence type="ECO:0000256" key="4">
    <source>
        <dbReference type="ARBA" id="ARBA00022723"/>
    </source>
</evidence>
<dbReference type="GO" id="GO:0005737">
    <property type="term" value="C:cytoplasm"/>
    <property type="evidence" value="ECO:0007669"/>
    <property type="project" value="TreeGrafter"/>
</dbReference>
<dbReference type="PROSITE" id="PS50011">
    <property type="entry name" value="PROTEIN_KINASE_DOM"/>
    <property type="match status" value="1"/>
</dbReference>
<keyword evidence="2" id="KW-0723">Serine/threonine-protein kinase</keyword>
<keyword evidence="9" id="KW-0131">Cell cycle</keyword>
<evidence type="ECO:0000256" key="12">
    <source>
        <dbReference type="PROSITE-ProRule" id="PRU10141"/>
    </source>
</evidence>
<evidence type="ECO:0000256" key="5">
    <source>
        <dbReference type="ARBA" id="ARBA00022741"/>
    </source>
</evidence>
<evidence type="ECO:0000256" key="9">
    <source>
        <dbReference type="ARBA" id="ARBA00023306"/>
    </source>
</evidence>
<feature type="compositionally biased region" description="Basic and acidic residues" evidence="13">
    <location>
        <begin position="1"/>
        <end position="16"/>
    </location>
</feature>
<evidence type="ECO:0000256" key="11">
    <source>
        <dbReference type="ARBA" id="ARBA00048679"/>
    </source>
</evidence>
<sequence>MADKKSKKQKDDDQKKNLACGPAYNTRSKQKARPAYINIRVDLDINYDASLKETYYNQIYTSSNKVGEGTFGIVYKATNKFSNTKYAIKKFKSTTPSNMKYAEIRNNEKVGINQNCVKFYMAWEECEEVYMMVEVCQMSLLDYAEKNSIQELMLWDCLFDICKALLYLHNKSLIHKNVKDSNIMIYGTRFKLSDFGTLLDLNRPYECTEMPQTSKLTNEDEIYRKNFQAKSSRDVVELGITLSRLISGVHWRSPTMTETAPDLSPKSGQDEVKEFSASLLTIVKRMIAVDYCTPPTPADILKCDDMKETTKRWEQNLRTIYTMGNGWKETIDKELLALESNGTWTLVEPKAGQLVKRARLVARGYQQPALDNEDICTC</sequence>
<dbReference type="EMBL" id="OU898285">
    <property type="protein sequence ID" value="CAG9828335.1"/>
    <property type="molecule type" value="Genomic_DNA"/>
</dbReference>
<evidence type="ECO:0000259" key="14">
    <source>
        <dbReference type="PROSITE" id="PS50011"/>
    </source>
</evidence>
<dbReference type="GO" id="GO:0051321">
    <property type="term" value="P:meiotic cell cycle"/>
    <property type="evidence" value="ECO:0007669"/>
    <property type="project" value="TreeGrafter"/>
</dbReference>
<reference evidence="15" key="1">
    <citation type="submission" date="2022-01" db="EMBL/GenBank/DDBJ databases">
        <authorList>
            <person name="King R."/>
        </authorList>
    </citation>
    <scope>NUCLEOTIDE SEQUENCE</scope>
</reference>
<dbReference type="GO" id="GO:0005524">
    <property type="term" value="F:ATP binding"/>
    <property type="evidence" value="ECO:0007669"/>
    <property type="project" value="UniProtKB-UniRule"/>
</dbReference>
<dbReference type="GO" id="GO:0046872">
    <property type="term" value="F:metal ion binding"/>
    <property type="evidence" value="ECO:0007669"/>
    <property type="project" value="UniProtKB-KW"/>
</dbReference>
<dbReference type="Pfam" id="PF00069">
    <property type="entry name" value="Pkinase"/>
    <property type="match status" value="1"/>
</dbReference>
<dbReference type="AlphaFoldDB" id="A0A9N9SS58"/>
<proteinExistence type="predicted"/>
<evidence type="ECO:0000256" key="7">
    <source>
        <dbReference type="ARBA" id="ARBA00022840"/>
    </source>
</evidence>
<dbReference type="PANTHER" id="PTHR11042:SF183">
    <property type="entry name" value="MEMBRANE-ASSOCIATED TYROSINE- AND THREONINE-SPECIFIC CDC2-INHIBITORY KINASE"/>
    <property type="match status" value="1"/>
</dbReference>
<accession>A0A9N9SS58</accession>
<protein>
    <recommendedName>
        <fullName evidence="1">non-specific serine/threonine protein kinase</fullName>
        <ecNumber evidence="1">2.7.11.1</ecNumber>
    </recommendedName>
</protein>
<dbReference type="InterPro" id="IPR050339">
    <property type="entry name" value="CC_SR_Kinase"/>
</dbReference>
<dbReference type="InterPro" id="IPR017441">
    <property type="entry name" value="Protein_kinase_ATP_BS"/>
</dbReference>
<keyword evidence="7 12" id="KW-0067">ATP-binding</keyword>
<dbReference type="OrthoDB" id="5337378at2759"/>
<gene>
    <name evidence="15" type="ORF">DIABBA_LOCUS2262</name>
</gene>
<comment type="catalytic activity">
    <reaction evidence="10">
        <text>L-threonyl-[protein] + ATP = O-phospho-L-threonyl-[protein] + ADP + H(+)</text>
        <dbReference type="Rhea" id="RHEA:46608"/>
        <dbReference type="Rhea" id="RHEA-COMP:11060"/>
        <dbReference type="Rhea" id="RHEA-COMP:11605"/>
        <dbReference type="ChEBI" id="CHEBI:15378"/>
        <dbReference type="ChEBI" id="CHEBI:30013"/>
        <dbReference type="ChEBI" id="CHEBI:30616"/>
        <dbReference type="ChEBI" id="CHEBI:61977"/>
        <dbReference type="ChEBI" id="CHEBI:456216"/>
        <dbReference type="EC" id="2.7.11.1"/>
    </reaction>
</comment>
<evidence type="ECO:0000256" key="8">
    <source>
        <dbReference type="ARBA" id="ARBA00022842"/>
    </source>
</evidence>
<comment type="catalytic activity">
    <reaction evidence="11">
        <text>L-seryl-[protein] + ATP = O-phospho-L-seryl-[protein] + ADP + H(+)</text>
        <dbReference type="Rhea" id="RHEA:17989"/>
        <dbReference type="Rhea" id="RHEA-COMP:9863"/>
        <dbReference type="Rhea" id="RHEA-COMP:11604"/>
        <dbReference type="ChEBI" id="CHEBI:15378"/>
        <dbReference type="ChEBI" id="CHEBI:29999"/>
        <dbReference type="ChEBI" id="CHEBI:30616"/>
        <dbReference type="ChEBI" id="CHEBI:83421"/>
        <dbReference type="ChEBI" id="CHEBI:456216"/>
        <dbReference type="EC" id="2.7.11.1"/>
    </reaction>
</comment>
<evidence type="ECO:0000256" key="2">
    <source>
        <dbReference type="ARBA" id="ARBA00022527"/>
    </source>
</evidence>
<dbReference type="GO" id="GO:0110031">
    <property type="term" value="P:negative regulation of G2/MI transition of meiotic cell cycle"/>
    <property type="evidence" value="ECO:0007669"/>
    <property type="project" value="TreeGrafter"/>
</dbReference>
<keyword evidence="6" id="KW-0418">Kinase</keyword>
<name>A0A9N9SS58_DIABA</name>
<dbReference type="Proteomes" id="UP001153709">
    <property type="component" value="Chromosome 10"/>
</dbReference>
<evidence type="ECO:0000256" key="13">
    <source>
        <dbReference type="SAM" id="MobiDB-lite"/>
    </source>
</evidence>
<dbReference type="PANTHER" id="PTHR11042">
    <property type="entry name" value="EUKARYOTIC TRANSLATION INITIATION FACTOR 2-ALPHA KINASE EIF2-ALPHA KINASE -RELATED"/>
    <property type="match status" value="1"/>
</dbReference>
<feature type="domain" description="Protein kinase" evidence="14">
    <location>
        <begin position="60"/>
        <end position="310"/>
    </location>
</feature>
<keyword evidence="3" id="KW-0808">Transferase</keyword>
<dbReference type="EC" id="2.7.11.1" evidence="1"/>
<dbReference type="Gene3D" id="1.10.510.10">
    <property type="entry name" value="Transferase(Phosphotransferase) domain 1"/>
    <property type="match status" value="1"/>
</dbReference>
<dbReference type="GO" id="GO:0005634">
    <property type="term" value="C:nucleus"/>
    <property type="evidence" value="ECO:0007669"/>
    <property type="project" value="TreeGrafter"/>
</dbReference>
<evidence type="ECO:0000256" key="6">
    <source>
        <dbReference type="ARBA" id="ARBA00022777"/>
    </source>
</evidence>
<keyword evidence="5 12" id="KW-0547">Nucleotide-binding</keyword>
<dbReference type="GO" id="GO:0004674">
    <property type="term" value="F:protein serine/threonine kinase activity"/>
    <property type="evidence" value="ECO:0007669"/>
    <property type="project" value="UniProtKB-KW"/>
</dbReference>
<feature type="region of interest" description="Disordered" evidence="13">
    <location>
        <begin position="1"/>
        <end position="24"/>
    </location>
</feature>
<dbReference type="PROSITE" id="PS00107">
    <property type="entry name" value="PROTEIN_KINASE_ATP"/>
    <property type="match status" value="1"/>
</dbReference>
<evidence type="ECO:0000313" key="16">
    <source>
        <dbReference type="Proteomes" id="UP001153709"/>
    </source>
</evidence>
<evidence type="ECO:0000313" key="15">
    <source>
        <dbReference type="EMBL" id="CAG9828335.1"/>
    </source>
</evidence>
<keyword evidence="16" id="KW-1185">Reference proteome</keyword>
<evidence type="ECO:0000256" key="10">
    <source>
        <dbReference type="ARBA" id="ARBA00047899"/>
    </source>
</evidence>
<evidence type="ECO:0000256" key="3">
    <source>
        <dbReference type="ARBA" id="ARBA00022679"/>
    </source>
</evidence>
<evidence type="ECO:0000256" key="1">
    <source>
        <dbReference type="ARBA" id="ARBA00012513"/>
    </source>
</evidence>
<dbReference type="SUPFAM" id="SSF56112">
    <property type="entry name" value="Protein kinase-like (PK-like)"/>
    <property type="match status" value="1"/>
</dbReference>